<evidence type="ECO:0000256" key="1">
    <source>
        <dbReference type="SAM" id="MobiDB-lite"/>
    </source>
</evidence>
<reference evidence="2" key="1">
    <citation type="journal article" date="2012" name="PLoS ONE">
        <title>Gene sets for utilization of primary and secondary nutrition supplies in the distal gut of endangered iberian lynx.</title>
        <authorList>
            <person name="Alcaide M."/>
            <person name="Messina E."/>
            <person name="Richter M."/>
            <person name="Bargiela R."/>
            <person name="Peplies J."/>
            <person name="Huws S.A."/>
            <person name="Newbold C.J."/>
            <person name="Golyshin P.N."/>
            <person name="Simon M.A."/>
            <person name="Lopez G."/>
            <person name="Yakimov M.M."/>
            <person name="Ferrer M."/>
        </authorList>
    </citation>
    <scope>NUCLEOTIDE SEQUENCE</scope>
</reference>
<feature type="region of interest" description="Disordered" evidence="1">
    <location>
        <begin position="1"/>
        <end position="47"/>
    </location>
</feature>
<protein>
    <submittedName>
        <fullName evidence="2">Uncharacterized protein</fullName>
    </submittedName>
</protein>
<dbReference type="EMBL" id="AMCI01000178">
    <property type="protein sequence ID" value="EJX10463.1"/>
    <property type="molecule type" value="Genomic_DNA"/>
</dbReference>
<evidence type="ECO:0000313" key="2">
    <source>
        <dbReference type="EMBL" id="EJX10463.1"/>
    </source>
</evidence>
<dbReference type="AlphaFoldDB" id="J9H3B3"/>
<gene>
    <name evidence="2" type="ORF">EVA_01200</name>
</gene>
<comment type="caution">
    <text evidence="2">The sequence shown here is derived from an EMBL/GenBank/DDBJ whole genome shotgun (WGS) entry which is preliminary data.</text>
</comment>
<sequence length="47" mass="5097">MPSSASLRHTTSEPSSNITPLLEANTTDRSSWVTLPPSPRQMSRLTG</sequence>
<accession>J9H3B3</accession>
<proteinExistence type="predicted"/>
<organism evidence="2">
    <name type="scientific">gut metagenome</name>
    <dbReference type="NCBI Taxonomy" id="749906"/>
    <lineage>
        <taxon>unclassified sequences</taxon>
        <taxon>metagenomes</taxon>
        <taxon>organismal metagenomes</taxon>
    </lineage>
</organism>
<feature type="compositionally biased region" description="Polar residues" evidence="1">
    <location>
        <begin position="1"/>
        <end position="33"/>
    </location>
</feature>
<name>J9H3B3_9ZZZZ</name>